<feature type="non-terminal residue" evidence="2">
    <location>
        <position position="127"/>
    </location>
</feature>
<dbReference type="AlphaFoldDB" id="T0ZPQ9"/>
<dbReference type="Gene3D" id="3.40.50.2000">
    <property type="entry name" value="Glycogen Phosphorylase B"/>
    <property type="match status" value="1"/>
</dbReference>
<accession>T0ZPQ9</accession>
<dbReference type="SUPFAM" id="SSF53756">
    <property type="entry name" value="UDP-Glycosyltransferase/glycogen phosphorylase"/>
    <property type="match status" value="1"/>
</dbReference>
<feature type="domain" description="Glycosyltransferase subfamily 4-like N-terminal" evidence="1">
    <location>
        <begin position="26"/>
        <end position="123"/>
    </location>
</feature>
<reference evidence="2" key="1">
    <citation type="submission" date="2013-08" db="EMBL/GenBank/DDBJ databases">
        <authorList>
            <person name="Mendez C."/>
            <person name="Richter M."/>
            <person name="Ferrer M."/>
            <person name="Sanchez J."/>
        </authorList>
    </citation>
    <scope>NUCLEOTIDE SEQUENCE</scope>
</reference>
<dbReference type="InterPro" id="IPR028098">
    <property type="entry name" value="Glyco_trans_4-like_N"/>
</dbReference>
<evidence type="ECO:0000313" key="2">
    <source>
        <dbReference type="EMBL" id="EQD30689.1"/>
    </source>
</evidence>
<evidence type="ECO:0000259" key="1">
    <source>
        <dbReference type="Pfam" id="PF13439"/>
    </source>
</evidence>
<sequence>MTERPSRSTSSGLRVIEITQRFPPAIGGVERHVSDLATYLNRAGVAVEVITSDLYRDRPFTRLAAQSNGMAYPVRRHRAFRAFSAPHGLAIGAPGMAFDAVRSRGAILHAHAFGRFPTWAGRISQRL</sequence>
<gene>
    <name evidence="2" type="ORF">B1B_18304</name>
</gene>
<dbReference type="Pfam" id="PF13439">
    <property type="entry name" value="Glyco_transf_4"/>
    <property type="match status" value="1"/>
</dbReference>
<dbReference type="EMBL" id="AUZY01012252">
    <property type="protein sequence ID" value="EQD30689.1"/>
    <property type="molecule type" value="Genomic_DNA"/>
</dbReference>
<comment type="caution">
    <text evidence="2">The sequence shown here is derived from an EMBL/GenBank/DDBJ whole genome shotgun (WGS) entry which is preliminary data.</text>
</comment>
<protein>
    <submittedName>
        <fullName evidence="2">Glucosyltransferase</fullName>
    </submittedName>
</protein>
<reference evidence="2" key="2">
    <citation type="journal article" date="2014" name="ISME J.">
        <title>Microbial stratification in low pH oxic and suboxic macroscopic growths along an acid mine drainage.</title>
        <authorList>
            <person name="Mendez-Garcia C."/>
            <person name="Mesa V."/>
            <person name="Sprenger R.R."/>
            <person name="Richter M."/>
            <person name="Diez M.S."/>
            <person name="Solano J."/>
            <person name="Bargiela R."/>
            <person name="Golyshina O.V."/>
            <person name="Manteca A."/>
            <person name="Ramos J.L."/>
            <person name="Gallego J.R."/>
            <person name="Llorente I."/>
            <person name="Martins Dos Santos V.A."/>
            <person name="Jensen O.N."/>
            <person name="Pelaez A.I."/>
            <person name="Sanchez J."/>
            <person name="Ferrer M."/>
        </authorList>
    </citation>
    <scope>NUCLEOTIDE SEQUENCE</scope>
</reference>
<proteinExistence type="predicted"/>
<organism evidence="2">
    <name type="scientific">mine drainage metagenome</name>
    <dbReference type="NCBI Taxonomy" id="410659"/>
    <lineage>
        <taxon>unclassified sequences</taxon>
        <taxon>metagenomes</taxon>
        <taxon>ecological metagenomes</taxon>
    </lineage>
</organism>
<keyword evidence="2" id="KW-0808">Transferase</keyword>
<dbReference type="GO" id="GO:0016740">
    <property type="term" value="F:transferase activity"/>
    <property type="evidence" value="ECO:0007669"/>
    <property type="project" value="UniProtKB-KW"/>
</dbReference>
<name>T0ZPQ9_9ZZZZ</name>